<comment type="caution">
    <text evidence="1">The sequence shown here is derived from an EMBL/GenBank/DDBJ whole genome shotgun (WGS) entry which is preliminary data.</text>
</comment>
<accession>A0A557SXT3</accession>
<sequence length="241" mass="25429">MNSHKQTLVIILLAASLLTAWISLNSIQFLSAQLSGLPGLEKIPGYSLFEEAINDKSDASVAAAPTPDYRILDKAVVSKDPNRIQAVLKAHGHIPTDGTGGAFGYGIITAKGLDAVKVSTTHKGVLDSIKQTNKNDAVWHNHYVSLGSDSACSNNPAVKQITYESPGGVIINDKTSVLSNLPATFTGTDALTKAKLTLSPGTDAKRVVSFALEPVFDISGTKLKAVCVTDIHDAVQKIINP</sequence>
<dbReference type="OrthoDB" id="12304at2157"/>
<evidence type="ECO:0000313" key="2">
    <source>
        <dbReference type="Proteomes" id="UP000315289"/>
    </source>
</evidence>
<dbReference type="RefSeq" id="WP_144728875.1">
    <property type="nucleotide sequence ID" value="NZ_ML675579.1"/>
</dbReference>
<evidence type="ECO:0000313" key="1">
    <source>
        <dbReference type="EMBL" id="TVP41419.1"/>
    </source>
</evidence>
<dbReference type="AlphaFoldDB" id="A0A557SXT3"/>
<gene>
    <name evidence="1" type="ORF">NARC_30133</name>
</gene>
<dbReference type="Proteomes" id="UP000315289">
    <property type="component" value="Unassembled WGS sequence"/>
</dbReference>
<dbReference type="EMBL" id="VOAH01000003">
    <property type="protein sequence ID" value="TVP41419.1"/>
    <property type="molecule type" value="Genomic_DNA"/>
</dbReference>
<organism evidence="1 2">
    <name type="scientific">Candidatus Nitrosocosmicus arcticus</name>
    <dbReference type="NCBI Taxonomy" id="2035267"/>
    <lineage>
        <taxon>Archaea</taxon>
        <taxon>Nitrososphaerota</taxon>
        <taxon>Nitrososphaeria</taxon>
        <taxon>Nitrososphaerales</taxon>
        <taxon>Nitrososphaeraceae</taxon>
        <taxon>Candidatus Nitrosocosmicus</taxon>
    </lineage>
</organism>
<reference evidence="1 2" key="1">
    <citation type="journal article" date="2019" name="Front. Microbiol.">
        <title>Ammonia Oxidation by the Arctic Terrestrial Thaumarchaeote Candidatus Nitrosocosmicus arcticus Is Stimulated by Increasing Temperatures.</title>
        <authorList>
            <person name="Alves R.J.E."/>
            <person name="Kerou M."/>
            <person name="Zappe A."/>
            <person name="Bittner R."/>
            <person name="Abby S.S."/>
            <person name="Schmidt H.A."/>
            <person name="Pfeifer K."/>
            <person name="Schleper C."/>
        </authorList>
    </citation>
    <scope>NUCLEOTIDE SEQUENCE [LARGE SCALE GENOMIC DNA]</scope>
    <source>
        <strain evidence="1 2">Kfb</strain>
    </source>
</reference>
<name>A0A557SXT3_9ARCH</name>
<proteinExistence type="predicted"/>
<keyword evidence="2" id="KW-1185">Reference proteome</keyword>
<protein>
    <submittedName>
        <fullName evidence="1">Uncharacterized protein</fullName>
    </submittedName>
</protein>